<proteinExistence type="predicted"/>
<evidence type="ECO:0000313" key="3">
    <source>
        <dbReference type="EMBL" id="PTU18879.1"/>
    </source>
</evidence>
<evidence type="ECO:0000256" key="1">
    <source>
        <dbReference type="SAM" id="MobiDB-lite"/>
    </source>
</evidence>
<feature type="transmembrane region" description="Helical" evidence="2">
    <location>
        <begin position="28"/>
        <end position="50"/>
    </location>
</feature>
<name>A0A2T5LRH3_9EURO</name>
<dbReference type="GeneID" id="63814570"/>
<dbReference type="VEuPathDB" id="FungiDB:P175DRAFT_0503698"/>
<feature type="compositionally biased region" description="Basic and acidic residues" evidence="1">
    <location>
        <begin position="1"/>
        <end position="10"/>
    </location>
</feature>
<sequence length="63" mass="7090">MGMRKSRPEPIHNAQTCPSSTKHGNTEYSVLTMRMILVWIAMVMIINHGLGIHENSRTQKKAG</sequence>
<protein>
    <submittedName>
        <fullName evidence="3">Uncharacterized protein</fullName>
    </submittedName>
</protein>
<gene>
    <name evidence="3" type="ORF">P175DRAFT_0503698</name>
</gene>
<comment type="caution">
    <text evidence="3">The sequence shown here is derived from an EMBL/GenBank/DDBJ whole genome shotgun (WGS) entry which is preliminary data.</text>
</comment>
<keyword evidence="2" id="KW-1133">Transmembrane helix</keyword>
<dbReference type="AlphaFoldDB" id="A0A2T5LRH3"/>
<feature type="region of interest" description="Disordered" evidence="1">
    <location>
        <begin position="1"/>
        <end position="25"/>
    </location>
</feature>
<dbReference type="EMBL" id="MSFN02000007">
    <property type="protein sequence ID" value="PTU18879.1"/>
    <property type="molecule type" value="Genomic_DNA"/>
</dbReference>
<dbReference type="RefSeq" id="XP_040750271.1">
    <property type="nucleotide sequence ID" value="XM_040897688.1"/>
</dbReference>
<feature type="compositionally biased region" description="Polar residues" evidence="1">
    <location>
        <begin position="13"/>
        <end position="25"/>
    </location>
</feature>
<organism evidence="3 4">
    <name type="scientific">Aspergillus ochraceoroseus IBT 24754</name>
    <dbReference type="NCBI Taxonomy" id="1392256"/>
    <lineage>
        <taxon>Eukaryota</taxon>
        <taxon>Fungi</taxon>
        <taxon>Dikarya</taxon>
        <taxon>Ascomycota</taxon>
        <taxon>Pezizomycotina</taxon>
        <taxon>Eurotiomycetes</taxon>
        <taxon>Eurotiomycetidae</taxon>
        <taxon>Eurotiales</taxon>
        <taxon>Aspergillaceae</taxon>
        <taxon>Aspergillus</taxon>
        <taxon>Aspergillus subgen. Nidulantes</taxon>
    </lineage>
</organism>
<keyword evidence="2" id="KW-0472">Membrane</keyword>
<evidence type="ECO:0000313" key="4">
    <source>
        <dbReference type="Proteomes" id="UP000244073"/>
    </source>
</evidence>
<reference evidence="3 4" key="1">
    <citation type="journal article" date="2018" name="Proc. Natl. Acad. Sci. U.S.A.">
        <title>Linking secondary metabolites to gene clusters through genome sequencing of six diverse Aspergillus species.</title>
        <authorList>
            <person name="Kaerboelling I."/>
            <person name="Vesth T.C."/>
            <person name="Frisvad J.C."/>
            <person name="Nybo J.L."/>
            <person name="Theobald S."/>
            <person name="Kuo A."/>
            <person name="Bowyer P."/>
            <person name="Matsuda Y."/>
            <person name="Mondo S."/>
            <person name="Lyhne E.K."/>
            <person name="Kogle M.E."/>
            <person name="Clum A."/>
            <person name="Lipzen A."/>
            <person name="Salamov A."/>
            <person name="Ngan C.Y."/>
            <person name="Daum C."/>
            <person name="Chiniquy J."/>
            <person name="Barry K."/>
            <person name="LaButti K."/>
            <person name="Haridas S."/>
            <person name="Simmons B.A."/>
            <person name="Magnuson J.K."/>
            <person name="Mortensen U.H."/>
            <person name="Larsen T.O."/>
            <person name="Grigoriev I.V."/>
            <person name="Baker S.E."/>
            <person name="Andersen M.R."/>
        </authorList>
    </citation>
    <scope>NUCLEOTIDE SEQUENCE [LARGE SCALE GENOMIC DNA]</scope>
    <source>
        <strain evidence="3 4">IBT 24754</strain>
    </source>
</reference>
<dbReference type="Proteomes" id="UP000244073">
    <property type="component" value="Unassembled WGS sequence"/>
</dbReference>
<accession>A0A2T5LRH3</accession>
<keyword evidence="2" id="KW-0812">Transmembrane</keyword>
<evidence type="ECO:0000256" key="2">
    <source>
        <dbReference type="SAM" id="Phobius"/>
    </source>
</evidence>